<evidence type="ECO:0000313" key="5">
    <source>
        <dbReference type="EMBL" id="KAK7327746.1"/>
    </source>
</evidence>
<dbReference type="Proteomes" id="UP001367508">
    <property type="component" value="Unassembled WGS sequence"/>
</dbReference>
<sequence length="1887" mass="212941">MVSPKQLLATIESALLGASPPTAAQRVELLHAIRTSLPSFQSLLSYPPPKPSDRSQVQSKSVWLPDSPPISLDDQDVHIALKLSDDLHLNEVDCVRLLVSANQEWGLMGREPLEILRLAAGLWYTERRDLITSLHFLLRAVVLDQGLEDDILVDIQKYLEDLISSGLRQRLISLIKELNREEPSGLGGPQCERYVLDSRGSLVERQAVVSRERLVLGHCLVLSVLVVRTSPKDVKDIFSVLKDGASEVSDGNTTIKQQITFSLLFALVIAFVSDGLSTVPDKASILSSNTSFRHEFYELVMTAGNDPIVEGFIGGIRLAWVVHLMLIQDGVAARETVSSGSSNELSYLSQCLEVIFSNNVFQFLLDKVLCTAAYQTEDEDMIYMYNAYLHKLITCFLSNPLARDKIKESKERIMSVLSPYRAVGSHDFAQDSSSSSLHGTEMGPSAFNSILDFVSEIYQKEPELLSGNDVLWTFVNFAGEDHTNFQTLVAFLNMLSTLACSQEGASKVYELLQGKAFRSIGWSTLFECLTIYDEKFKQSFQTAGAMLPEIQEGDAKALVAYLNVLKKVMENGNPIERKNWFPDIEPLFKLLSYENVPPYLKGALRNAIATFIHVSPVLKDSIWTYLEQYDLPVVVGPDVQNNPQSMGTQVYDMQFELNEIEARREQYPSTISFLNLINALIAEERDLSDRGRRFIGIFRFIYDHVFGPFPQRAYAHPSEKWQLVGACLKHFHMVLSMYDIKDEDYEGVVDQSRLSATKESTPLQTQLPVLELLKDFMSGKTAFRNIMSILLPGVNSIIAERSSQIYGHLLENAVQLSLEIIILVLEKDLLLSDYWRPLYQPLDVILSHDHNQIVALLEYVRYDFQPKIQQSSIKIMSILSSRMVGLVQLLLKSNASNSLIEDYAACLELRSEESQNLENNNDDPGILIMQLLLDNISRPAPNITHLLLKFDLDTPIERTILQPKFYYSCMKVILDILEKLLKPDVNALLHEFGFQLLYELCVDPLTCVPMMDLLSNKKYQLFIKHLDTIGIAPLPKRNSNQPLRISSLHQRAWLLKLLAVELHAGDVSSSKHREACQTILYRLFGQVIGDIGGGQAMSPFLVQDTSENAAIRTVSKSKVLELLEIIQFRCPDSTTKLSNIVAGMKYDLLAEEILGNPGNSGKGGVYYYSERGDRLIDLASFHDKLWQKYNSAYVQASNLGSEAELNNVRETIQQLLRWGWKYNKNLEEQAAQLHMLTAWSQIVEVSASRRLTMLEDRSEILFQVLDASLSASASPDCSLKMAFILSQVALTCMAKLRDERFMFPGSLSSDNITCLDLILVKQLSNGACLTILFKLIMAILRNESSEALRRRQYALLLSYFQYCRNVVDPDVPTTVLQFLLLNEQDNEYIDLPKIDKDQADLAHANFSTLRKEAQSILDLVIKDATHGSEPGKTISLYVLDALINIDHERYFLSQLQSRGFLRSCFTAISNVSNQDGSLSLDSLQRACTFEAELAVLLRISHKYGKSGAQVLFSMGMLEHLASGRAINLQGGLRWVETRLRRDMAVDVDRQRMIITPVLRLVFSLTSLVDTSDFLEVKNKIVREVIDFIKGHQSLFDQVLRLDIAEADELRMEQINLVVGILSKVWPYEESDEYGFVQGLFGMMHALFSRDSKAPSFARYRVSPENQRNSELQMFNLCYSLSSYLYFLVTKKSLRLQSSDASSSYPMSVELQQPTLSLLNSLLTAVTTALERAGEEKSLLLNKIRDINELSRQEVDEIINMCVRQDSVSSSDNIQKRRYIAMVEMCRVVASRDQLIILLLPLSEHVLNIVLIHLQESSFAHDSTLTTETITYDAKYDAQQDVALLCGKLVPTLERLELLSEEKVGHNLKVFRRLATSAKELAIQKLIL</sequence>
<dbReference type="EMBL" id="JAYMYQ010000005">
    <property type="protein sequence ID" value="KAK7327746.1"/>
    <property type="molecule type" value="Genomic_DNA"/>
</dbReference>
<accession>A0AAN9L2Y2</accession>
<dbReference type="Pfam" id="PF11894">
    <property type="entry name" value="Nup192"/>
    <property type="match status" value="1"/>
</dbReference>
<protein>
    <recommendedName>
        <fullName evidence="7">Nuclear pore complex protein NUP205</fullName>
    </recommendedName>
</protein>
<organism evidence="5 6">
    <name type="scientific">Canavalia gladiata</name>
    <name type="common">Sword bean</name>
    <name type="synonym">Dolichos gladiatus</name>
    <dbReference type="NCBI Taxonomy" id="3824"/>
    <lineage>
        <taxon>Eukaryota</taxon>
        <taxon>Viridiplantae</taxon>
        <taxon>Streptophyta</taxon>
        <taxon>Embryophyta</taxon>
        <taxon>Tracheophyta</taxon>
        <taxon>Spermatophyta</taxon>
        <taxon>Magnoliopsida</taxon>
        <taxon>eudicotyledons</taxon>
        <taxon>Gunneridae</taxon>
        <taxon>Pentapetalae</taxon>
        <taxon>rosids</taxon>
        <taxon>fabids</taxon>
        <taxon>Fabales</taxon>
        <taxon>Fabaceae</taxon>
        <taxon>Papilionoideae</taxon>
        <taxon>50 kb inversion clade</taxon>
        <taxon>NPAAA clade</taxon>
        <taxon>indigoferoid/millettioid clade</taxon>
        <taxon>Phaseoleae</taxon>
        <taxon>Canavalia</taxon>
    </lineage>
</organism>
<reference evidence="5 6" key="1">
    <citation type="submission" date="2024-01" db="EMBL/GenBank/DDBJ databases">
        <title>The genomes of 5 underutilized Papilionoideae crops provide insights into root nodulation and disease resistanc.</title>
        <authorList>
            <person name="Jiang F."/>
        </authorList>
    </citation>
    <scope>NUCLEOTIDE SEQUENCE [LARGE SCALE GENOMIC DNA]</scope>
    <source>
        <strain evidence="5">LVBAO_FW01</strain>
        <tissue evidence="5">Leaves</tissue>
    </source>
</reference>
<evidence type="ECO:0008006" key="7">
    <source>
        <dbReference type="Google" id="ProtNLM"/>
    </source>
</evidence>
<name>A0AAN9L2Y2_CANGL</name>
<keyword evidence="6" id="KW-1185">Reference proteome</keyword>
<evidence type="ECO:0000256" key="1">
    <source>
        <dbReference type="ARBA" id="ARBA00004123"/>
    </source>
</evidence>
<dbReference type="InterPro" id="IPR021827">
    <property type="entry name" value="Nup186/Nup192/Nup205"/>
</dbReference>
<comment type="caution">
    <text evidence="5">The sequence shown here is derived from an EMBL/GenBank/DDBJ whole genome shotgun (WGS) entry which is preliminary data.</text>
</comment>
<comment type="subcellular location">
    <subcellularLocation>
        <location evidence="1">Nucleus</location>
    </subcellularLocation>
</comment>
<proteinExistence type="inferred from homology"/>
<evidence type="ECO:0000256" key="3">
    <source>
        <dbReference type="ARBA" id="ARBA00022448"/>
    </source>
</evidence>
<dbReference type="PANTHER" id="PTHR31344:SF0">
    <property type="entry name" value="NUCLEAR PORE COMPLEX PROTEIN NUP205"/>
    <property type="match status" value="1"/>
</dbReference>
<evidence type="ECO:0000313" key="6">
    <source>
        <dbReference type="Proteomes" id="UP001367508"/>
    </source>
</evidence>
<evidence type="ECO:0000256" key="2">
    <source>
        <dbReference type="ARBA" id="ARBA00005892"/>
    </source>
</evidence>
<evidence type="ECO:0000256" key="4">
    <source>
        <dbReference type="ARBA" id="ARBA00023242"/>
    </source>
</evidence>
<gene>
    <name evidence="5" type="ORF">VNO77_21836</name>
</gene>
<dbReference type="PANTHER" id="PTHR31344">
    <property type="entry name" value="NUCLEAR PORE COMPLEX PROTEIN NUP205"/>
    <property type="match status" value="1"/>
</dbReference>
<dbReference type="GO" id="GO:0005643">
    <property type="term" value="C:nuclear pore"/>
    <property type="evidence" value="ECO:0007669"/>
    <property type="project" value="InterPro"/>
</dbReference>
<keyword evidence="3" id="KW-0813">Transport</keyword>
<comment type="similarity">
    <text evidence="2">Belongs to the NUP186/NUP192/NUP205 family.</text>
</comment>
<keyword evidence="4" id="KW-0539">Nucleus</keyword>